<organism evidence="1 2">
    <name type="scientific">Bauhinia variegata</name>
    <name type="common">Purple orchid tree</name>
    <name type="synonym">Phanera variegata</name>
    <dbReference type="NCBI Taxonomy" id="167791"/>
    <lineage>
        <taxon>Eukaryota</taxon>
        <taxon>Viridiplantae</taxon>
        <taxon>Streptophyta</taxon>
        <taxon>Embryophyta</taxon>
        <taxon>Tracheophyta</taxon>
        <taxon>Spermatophyta</taxon>
        <taxon>Magnoliopsida</taxon>
        <taxon>eudicotyledons</taxon>
        <taxon>Gunneridae</taxon>
        <taxon>Pentapetalae</taxon>
        <taxon>rosids</taxon>
        <taxon>fabids</taxon>
        <taxon>Fabales</taxon>
        <taxon>Fabaceae</taxon>
        <taxon>Cercidoideae</taxon>
        <taxon>Cercideae</taxon>
        <taxon>Bauhiniinae</taxon>
        <taxon>Bauhinia</taxon>
    </lineage>
</organism>
<evidence type="ECO:0000313" key="2">
    <source>
        <dbReference type="Proteomes" id="UP000828941"/>
    </source>
</evidence>
<name>A0ACB9PCT6_BAUVA</name>
<gene>
    <name evidence="1" type="ORF">L6164_012843</name>
</gene>
<accession>A0ACB9PCT6</accession>
<protein>
    <submittedName>
        <fullName evidence="1">Uncharacterized protein</fullName>
    </submittedName>
</protein>
<dbReference type="EMBL" id="CM039430">
    <property type="protein sequence ID" value="KAI4345744.1"/>
    <property type="molecule type" value="Genomic_DNA"/>
</dbReference>
<sequence length="725" mass="82970">MYLTTAHIGKAAANANLLKGYNNTVVMDGISPPRSLPLTVQALNKGAKPSFFSLSLVPTSKRKMAIATKSSMKPVHQTGESEYNPITLSDEQILEQIYTTHVHEHAETKFDVDSLFTLVENILKRSTHIVDSVVQGSQLSLEHFDDKTAPLSFNSPICTLKQISSELSCKPPGEEIAHRTTLTILNKLSSYSWEAKAVLTLAAFAQEYGEFWLLTQLQPTDPLAKSLAVMKRVPVHTKAAALQKHRQAIVELNSLIKSTLQVIEHIFELVRLTSYDAKDVTAIEQIPVDVYWTIITVAAIVTQIDAIITDSEPKQDLYYFGQKINITLSKLRKQIALSRQQIYEAEYYRELRKIFQTPTEIMEVLKYLIFPKDAPQQLYDGATQTMVNIDVIRKKNVFLFISTLDITDEEIAVLRPVYDHIKTNEQYKIVWLPIVEEWNETQIKKFESLKTKMPWYVVQHFGTIAGFKYIKEEWQFKKKPMVVVLNHQGKVLHPNAFHLIQVWGLRAFPFTISVQETIDKETNWVATIVSGIHPSIETWIKEEKYIFFYGGRDKEWIQKFTNDATVLSKEAKVPIELFYVNEDDKNLYSRFWSGIESMFVTKVHKTEDIVTQEVQKILSYKNENAWAVLSKGPTVVVSGRGNSILETVDEFENWRELVPTKGFEFSFKEYHERIVRTTHRCSFVQIPNVAGKLPETLKCSECSRTMESYISYKCCHDDGNGNGAN</sequence>
<evidence type="ECO:0000313" key="1">
    <source>
        <dbReference type="EMBL" id="KAI4345744.1"/>
    </source>
</evidence>
<keyword evidence="2" id="KW-1185">Reference proteome</keyword>
<dbReference type="Proteomes" id="UP000828941">
    <property type="component" value="Chromosome 5"/>
</dbReference>
<proteinExistence type="predicted"/>
<comment type="caution">
    <text evidence="1">The sequence shown here is derived from an EMBL/GenBank/DDBJ whole genome shotgun (WGS) entry which is preliminary data.</text>
</comment>
<reference evidence="1 2" key="1">
    <citation type="journal article" date="2022" name="DNA Res.">
        <title>Chromosomal-level genome assembly of the orchid tree Bauhinia variegata (Leguminosae; Cercidoideae) supports the allotetraploid origin hypothesis of Bauhinia.</title>
        <authorList>
            <person name="Zhong Y."/>
            <person name="Chen Y."/>
            <person name="Zheng D."/>
            <person name="Pang J."/>
            <person name="Liu Y."/>
            <person name="Luo S."/>
            <person name="Meng S."/>
            <person name="Qian L."/>
            <person name="Wei D."/>
            <person name="Dai S."/>
            <person name="Zhou R."/>
        </authorList>
    </citation>
    <scope>NUCLEOTIDE SEQUENCE [LARGE SCALE GENOMIC DNA]</scope>
    <source>
        <strain evidence="1">BV-YZ2020</strain>
    </source>
</reference>